<dbReference type="OrthoDB" id="8945866at2759"/>
<feature type="region of interest" description="Disordered" evidence="1">
    <location>
        <begin position="1152"/>
        <end position="1171"/>
    </location>
</feature>
<feature type="compositionally biased region" description="Basic and acidic residues" evidence="1">
    <location>
        <begin position="1538"/>
        <end position="1552"/>
    </location>
</feature>
<dbReference type="Proteomes" id="UP000515159">
    <property type="component" value="Chromosome 4"/>
</dbReference>
<dbReference type="RefSeq" id="XP_033798188.1">
    <property type="nucleotide sequence ID" value="XM_033942297.1"/>
</dbReference>
<evidence type="ECO:0000259" key="2">
    <source>
        <dbReference type="Pfam" id="PF15232"/>
    </source>
</evidence>
<feature type="compositionally biased region" description="Basic and acidic residues" evidence="1">
    <location>
        <begin position="252"/>
        <end position="261"/>
    </location>
</feature>
<dbReference type="PANTHER" id="PTHR33775:SF2">
    <property type="entry name" value="CARDIAC-ENRICHED FHL2-INTERACTING PROTEIN"/>
    <property type="match status" value="1"/>
</dbReference>
<evidence type="ECO:0000313" key="6">
    <source>
        <dbReference type="RefSeq" id="XP_033798187.1"/>
    </source>
</evidence>
<feature type="domain" description="DUF4585" evidence="2">
    <location>
        <begin position="1650"/>
        <end position="1721"/>
    </location>
</feature>
<feature type="compositionally biased region" description="Polar residues" evidence="1">
    <location>
        <begin position="1522"/>
        <end position="1537"/>
    </location>
</feature>
<dbReference type="RefSeq" id="XP_033798191.1">
    <property type="nucleotide sequence ID" value="XM_033942300.1"/>
</dbReference>
<dbReference type="InterPro" id="IPR052303">
    <property type="entry name" value="CEFIP"/>
</dbReference>
<feature type="region of interest" description="Disordered" evidence="1">
    <location>
        <begin position="1"/>
        <end position="25"/>
    </location>
</feature>
<dbReference type="GO" id="GO:0030018">
    <property type="term" value="C:Z disc"/>
    <property type="evidence" value="ECO:0007669"/>
    <property type="project" value="TreeGrafter"/>
</dbReference>
<feature type="region of interest" description="Disordered" evidence="1">
    <location>
        <begin position="1306"/>
        <end position="1331"/>
    </location>
</feature>
<dbReference type="RefSeq" id="XP_033798186.1">
    <property type="nucleotide sequence ID" value="XM_033942295.1"/>
</dbReference>
<feature type="region of interest" description="Disordered" evidence="1">
    <location>
        <begin position="243"/>
        <end position="265"/>
    </location>
</feature>
<feature type="region of interest" description="Disordered" evidence="1">
    <location>
        <begin position="383"/>
        <end position="407"/>
    </location>
</feature>
<organism evidence="3 9">
    <name type="scientific">Geotrypetes seraphini</name>
    <name type="common">Gaboon caecilian</name>
    <name type="synonym">Caecilia seraphini</name>
    <dbReference type="NCBI Taxonomy" id="260995"/>
    <lineage>
        <taxon>Eukaryota</taxon>
        <taxon>Metazoa</taxon>
        <taxon>Chordata</taxon>
        <taxon>Craniata</taxon>
        <taxon>Vertebrata</taxon>
        <taxon>Euteleostomi</taxon>
        <taxon>Amphibia</taxon>
        <taxon>Gymnophiona</taxon>
        <taxon>Geotrypetes</taxon>
    </lineage>
</organism>
<dbReference type="GeneID" id="117359467"/>
<feature type="compositionally biased region" description="Basic and acidic residues" evidence="1">
    <location>
        <begin position="978"/>
        <end position="992"/>
    </location>
</feature>
<evidence type="ECO:0000256" key="1">
    <source>
        <dbReference type="SAM" id="MobiDB-lite"/>
    </source>
</evidence>
<evidence type="ECO:0000313" key="5">
    <source>
        <dbReference type="RefSeq" id="XP_033798186.1"/>
    </source>
</evidence>
<proteinExistence type="predicted"/>
<reference evidence="4 5" key="1">
    <citation type="submission" date="2025-04" db="UniProtKB">
        <authorList>
            <consortium name="RefSeq"/>
        </authorList>
    </citation>
    <scope>IDENTIFICATION</scope>
</reference>
<keyword evidence="3" id="KW-1185">Reference proteome</keyword>
<evidence type="ECO:0000313" key="7">
    <source>
        <dbReference type="RefSeq" id="XP_033798188.1"/>
    </source>
</evidence>
<evidence type="ECO:0000313" key="9">
    <source>
        <dbReference type="RefSeq" id="XP_033798190.1"/>
    </source>
</evidence>
<dbReference type="KEGG" id="gsh:117359467"/>
<dbReference type="Pfam" id="PF15232">
    <property type="entry name" value="DUF4585"/>
    <property type="match status" value="1"/>
</dbReference>
<feature type="compositionally biased region" description="Low complexity" evidence="1">
    <location>
        <begin position="9"/>
        <end position="21"/>
    </location>
</feature>
<feature type="compositionally biased region" description="Basic and acidic residues" evidence="1">
    <location>
        <begin position="1307"/>
        <end position="1331"/>
    </location>
</feature>
<name>A0A6P8QQN2_GEOSA</name>
<evidence type="ECO:0000313" key="10">
    <source>
        <dbReference type="RefSeq" id="XP_033798191.1"/>
    </source>
</evidence>
<sequence>MQKHKKQVDGLSDSSSIGSIMDDTDQEVSSLTDRAFRSLCIAEEDNINQVISQSPDVHLQFSRKRNEGSLKYAFHYSHIFNKQSLQTKEHIKSVSAFKQLPRFAHEEKDDSRFSTSDILALPAPDPRNKKQRSKVSSLIKTFDNIENEHPWSSPSVTRKLCMPKSSQKLKLISEKEYDPWETTTVMGMPKELSEFSHACQENYWLNDKYNKQRRKLKKEVCHAQDSFINAALTASHIPGSNVYNFPQKTRKQRTEGDKELRNQSNFLHSENSAFKSWSDHSRKMIGKEEYSDSATTKECIHWYEDSSPLNVISQPVHKTLFNKSAMGASQEKEAFMKVGSSKSPTTKSLVFLKPEKEATRKTGPPLALHSKTVNSVKQMKEVVMDVSSSPPPPPPPPPSSKKKPTVSCQDNALKDINYPHSAPSNKHTIIPMVTNIENEILMDVDPFLSPSLYAKKTTVLNQEQDSSLNKNYSPSLLTTKKVIVQNQGMDVPMGLSSFSSISHSKKNIVPHLEKEVFMDVSSPISSELSSNMTTNVGQGKDVLMNEMSSLSSSFNKKALIKNQEKDDHVGKSFSWLSSQGKKIIAKNQEKKGLTNADYSVLTSPVVKRTAVGHREHEDNMGLGFSSLTKNAAKNSNMISNLKTDIDMAGGSESAAAAPPSTKKLLASKQDNKAIVSEVTSSSEIGEVHCMRKPFSSESRDELGNNSAPWRKPKVIKTLETLQEISNQNPKEEDISMSKQYTVTNQENMQTNWTDSDSLSFNITQLLTPVIQRKHEKDSLEDQTVLITPPLAEMTSMKEQECQDIPDYKTRDNYKSKAPSLLFNLKDVRKRVKSTYSTSPLLKNMEEKNKFTDNVQDNMKSNVTTLNLQEKSNRQDGIKSIPTHLHAMQNLNSQEDGNRNGKIEMNRQVTDNYLTLSSPQTTEDNSFYHSGDHLQEYPTTQETFEDVEFNKNVLFGQQTKHQNLRKWVDYPSLKLYKKENRESSEEQHIKRSQESNQLQVSDIQDYTIMENSEQQNQNHNINAPSLSHLPQIEDIHFDEKQIALLVSNDNIDRGCGYSSKQPYLNLADKIYLEQEEQKYFIERHMGGESEKHVDTGQEIKENCKNLDKDELQYYALSNVSTKIEDKNQIKVSQNESQECSKDSLMRELADKQEDDCLNSSSEKSLMKSSSLEVPQRTSSASYKPNMFTVKDITFKSSPVIKAVKLPLLRSMSEDSIICGRKKIESHFEDSTENEASIFRELQYINDHEGEPPLVLNVKSQKAKQMTAHKNTQRLKSASKNSKPVIRTPFLEDTLNFSLQNVKEDLDESREKHSLLESPKTHNEERQSKIRNKNKPDLIKTKCNSVDETTFLEDSLHCTAINSNSEDKELHGRHPTLMNQRLILKNKINDEITSSPPSSALEDPIYSPVTSKTSDGIHFTDANSFSDDIACSTVISPMSESISYSIVPNPVLEKILSSTIISPMSENILCSSPISNTIPSSEPTAETMSYSLTTRSASENTNALDRTSATAIPEHIVKYPGQNVASKTKGQSIPVQKTMPNDRECDKVEHEHSQRIGNTGKMLGKPPTVPPKSEKALRRAKRLNNKRRKTEALQRKYTEKIDANSVLMMPSPPPSLSMSSSPSLVHLHSFTPTDPNIFRYADTQTTAPSPSFPMTQRKLLQDPDSGQYFMVDIPVQVHLKTFYDPETGKYIQMSIPSSGDNLSQASFLEVLNNPYAVCPSLIPLPVTSLTTARPSSQLSAPATLMLQHHKEESRGNWNHDHTYSEYAENQPYIEPVCESHSQHIKGTPYNLEKDFTGSRSLDIISTNDLDDFATDGVS</sequence>
<dbReference type="RefSeq" id="XP_033798192.1">
    <property type="nucleotide sequence ID" value="XM_033942301.1"/>
</dbReference>
<feature type="compositionally biased region" description="Pro residues" evidence="1">
    <location>
        <begin position="389"/>
        <end position="399"/>
    </location>
</feature>
<dbReference type="RefSeq" id="XP_033798187.1">
    <property type="nucleotide sequence ID" value="XM_033942296.1"/>
</dbReference>
<feature type="region of interest" description="Disordered" evidence="1">
    <location>
        <begin position="1522"/>
        <end position="1575"/>
    </location>
</feature>
<evidence type="ECO:0000313" key="8">
    <source>
        <dbReference type="RefSeq" id="XP_033798189.1"/>
    </source>
</evidence>
<dbReference type="RefSeq" id="XP_033798184.1">
    <property type="nucleotide sequence ID" value="XM_033942293.1"/>
</dbReference>
<dbReference type="CTD" id="107077305"/>
<protein>
    <submittedName>
        <fullName evidence="4 5">Cardiac-enriched FHL2-interacting protein</fullName>
    </submittedName>
</protein>
<accession>A0A6P8QQN2</accession>
<evidence type="ECO:0000313" key="11">
    <source>
        <dbReference type="RefSeq" id="XP_033798192.1"/>
    </source>
</evidence>
<dbReference type="InterPro" id="IPR027838">
    <property type="entry name" value="DUF4585"/>
</dbReference>
<gene>
    <name evidence="4 5 6 7 8 9 10 11" type="primary">C4H10orf71</name>
</gene>
<dbReference type="RefSeq" id="XP_033798190.1">
    <property type="nucleotide sequence ID" value="XM_033942299.1"/>
</dbReference>
<feature type="region of interest" description="Disordered" evidence="1">
    <location>
        <begin position="978"/>
        <end position="997"/>
    </location>
</feature>
<dbReference type="PANTHER" id="PTHR33775">
    <property type="entry name" value="CARDIAC-ENRICHED FHL2-INTERACTING PROTEIN-RELATED"/>
    <property type="match status" value="1"/>
</dbReference>
<dbReference type="GO" id="GO:0070886">
    <property type="term" value="P:positive regulation of calcineurin-NFAT signaling cascade"/>
    <property type="evidence" value="ECO:0007669"/>
    <property type="project" value="TreeGrafter"/>
</dbReference>
<feature type="compositionally biased region" description="Low complexity" evidence="1">
    <location>
        <begin position="1158"/>
        <end position="1171"/>
    </location>
</feature>
<dbReference type="RefSeq" id="XP_033798189.1">
    <property type="nucleotide sequence ID" value="XM_033942298.1"/>
</dbReference>
<evidence type="ECO:0000313" key="3">
    <source>
        <dbReference type="Proteomes" id="UP000515159"/>
    </source>
</evidence>
<evidence type="ECO:0000313" key="4">
    <source>
        <dbReference type="RefSeq" id="XP_033798184.1"/>
    </source>
</evidence>